<keyword evidence="4" id="KW-1185">Reference proteome</keyword>
<dbReference type="RefSeq" id="WP_116467560.1">
    <property type="nucleotide sequence ID" value="NZ_QENQ01000001.1"/>
</dbReference>
<dbReference type="EMBL" id="QENQ01000001">
    <property type="protein sequence ID" value="PVX28105.1"/>
    <property type="molecule type" value="Genomic_DNA"/>
</dbReference>
<name>A0A2U0S9Z2_9SPHN</name>
<evidence type="ECO:0000256" key="2">
    <source>
        <dbReference type="SAM" id="SignalP"/>
    </source>
</evidence>
<evidence type="ECO:0000313" key="3">
    <source>
        <dbReference type="EMBL" id="PVX28105.1"/>
    </source>
</evidence>
<proteinExistence type="predicted"/>
<feature type="signal peptide" evidence="2">
    <location>
        <begin position="1"/>
        <end position="21"/>
    </location>
</feature>
<dbReference type="PROSITE" id="PS51257">
    <property type="entry name" value="PROKAR_LIPOPROTEIN"/>
    <property type="match status" value="1"/>
</dbReference>
<protein>
    <recommendedName>
        <fullName evidence="5">Lipoprotein</fullName>
    </recommendedName>
</protein>
<dbReference type="Proteomes" id="UP000245890">
    <property type="component" value="Unassembled WGS sequence"/>
</dbReference>
<comment type="caution">
    <text evidence="3">The sequence shown here is derived from an EMBL/GenBank/DDBJ whole genome shotgun (WGS) entry which is preliminary data.</text>
</comment>
<evidence type="ECO:0008006" key="5">
    <source>
        <dbReference type="Google" id="ProtNLM"/>
    </source>
</evidence>
<keyword evidence="1" id="KW-0812">Transmembrane</keyword>
<organism evidence="3 4">
    <name type="scientific">Sphingomonas pokkalii</name>
    <dbReference type="NCBI Taxonomy" id="2175090"/>
    <lineage>
        <taxon>Bacteria</taxon>
        <taxon>Pseudomonadati</taxon>
        <taxon>Pseudomonadota</taxon>
        <taxon>Alphaproteobacteria</taxon>
        <taxon>Sphingomonadales</taxon>
        <taxon>Sphingomonadaceae</taxon>
        <taxon>Sphingomonas</taxon>
    </lineage>
</organism>
<sequence length="111" mass="11955">MKPRTLLAVAALTLLAACAHQVPSAVQPQAPGFLAGLWHGFIFPAAWGLSLIFPDVAVYAVPNNGGWYDFGFFIGVVFLGVGAQGGRKVVYRERVIVRDGMKTVRGRVIDQ</sequence>
<keyword evidence="1" id="KW-1133">Transmembrane helix</keyword>
<feature type="chain" id="PRO_5015612872" description="Lipoprotein" evidence="2">
    <location>
        <begin position="22"/>
        <end position="111"/>
    </location>
</feature>
<evidence type="ECO:0000313" key="4">
    <source>
        <dbReference type="Proteomes" id="UP000245890"/>
    </source>
</evidence>
<feature type="transmembrane region" description="Helical" evidence="1">
    <location>
        <begin position="67"/>
        <end position="85"/>
    </location>
</feature>
<accession>A0A2U0S9Z2</accession>
<evidence type="ECO:0000256" key="1">
    <source>
        <dbReference type="SAM" id="Phobius"/>
    </source>
</evidence>
<keyword evidence="2" id="KW-0732">Signal</keyword>
<gene>
    <name evidence="3" type="ORF">DD559_01040</name>
</gene>
<dbReference type="AlphaFoldDB" id="A0A2U0S9Z2"/>
<reference evidence="3 4" key="1">
    <citation type="submission" date="2018-05" db="EMBL/GenBank/DDBJ databases">
        <title>Description of Sphingomonas pokkalii sp nov, isolated from the rhizosphere of saline tolerant pokkali rice and its draft genome analysis.</title>
        <authorList>
            <person name="Menon R."/>
            <person name="Kumari S."/>
            <person name="Rameshkumar N."/>
        </authorList>
    </citation>
    <scope>NUCLEOTIDE SEQUENCE [LARGE SCALE GENOMIC DNA]</scope>
    <source>
        <strain evidence="3 4">L3B27</strain>
    </source>
</reference>
<dbReference type="OrthoDB" id="165386at2"/>
<keyword evidence="1" id="KW-0472">Membrane</keyword>
<feature type="transmembrane region" description="Helical" evidence="1">
    <location>
        <begin position="37"/>
        <end position="60"/>
    </location>
</feature>